<organism evidence="8">
    <name type="scientific">Rhodosorus marinus</name>
    <dbReference type="NCBI Taxonomy" id="101924"/>
    <lineage>
        <taxon>Eukaryota</taxon>
        <taxon>Rhodophyta</taxon>
        <taxon>Stylonematophyceae</taxon>
        <taxon>Stylonematales</taxon>
        <taxon>Stylonemataceae</taxon>
        <taxon>Rhodosorus</taxon>
    </lineage>
</organism>
<dbReference type="PANTHER" id="PTHR46986:SF1">
    <property type="entry name" value="ENDORIBONUCLEASE YBEY, CHLOROPLASTIC"/>
    <property type="match status" value="1"/>
</dbReference>
<gene>
    <name evidence="8" type="ORF">RMAR0315_LOCUS11415</name>
</gene>
<evidence type="ECO:0000256" key="1">
    <source>
        <dbReference type="ARBA" id="ARBA00001947"/>
    </source>
</evidence>
<evidence type="ECO:0000256" key="5">
    <source>
        <dbReference type="ARBA" id="ARBA00022759"/>
    </source>
</evidence>
<dbReference type="EMBL" id="HBEK01020927">
    <property type="protein sequence ID" value="CAD8401411.1"/>
    <property type="molecule type" value="Transcribed_RNA"/>
</dbReference>
<dbReference type="HAMAP" id="MF_00009">
    <property type="entry name" value="Endoribonucl_YbeY"/>
    <property type="match status" value="1"/>
</dbReference>
<dbReference type="InterPro" id="IPR020549">
    <property type="entry name" value="YbeY_CS"/>
</dbReference>
<dbReference type="PANTHER" id="PTHR46986">
    <property type="entry name" value="ENDORIBONUCLEASE YBEY, CHLOROPLASTIC"/>
    <property type="match status" value="1"/>
</dbReference>
<reference evidence="8" key="1">
    <citation type="submission" date="2021-01" db="EMBL/GenBank/DDBJ databases">
        <authorList>
            <person name="Corre E."/>
            <person name="Pelletier E."/>
            <person name="Niang G."/>
            <person name="Scheremetjew M."/>
            <person name="Finn R."/>
            <person name="Kale V."/>
            <person name="Holt S."/>
            <person name="Cochrane G."/>
            <person name="Meng A."/>
            <person name="Brown T."/>
            <person name="Cohen L."/>
        </authorList>
    </citation>
    <scope>NUCLEOTIDE SEQUENCE</scope>
    <source>
        <strain evidence="8">UTEX LB 2760</strain>
    </source>
</reference>
<dbReference type="Gene3D" id="3.40.390.30">
    <property type="entry name" value="Metalloproteases ('zincins'), catalytic domain"/>
    <property type="match status" value="1"/>
</dbReference>
<dbReference type="GO" id="GO:0006364">
    <property type="term" value="P:rRNA processing"/>
    <property type="evidence" value="ECO:0007669"/>
    <property type="project" value="InterPro"/>
</dbReference>
<dbReference type="NCBIfam" id="TIGR00043">
    <property type="entry name" value="rRNA maturation RNase YbeY"/>
    <property type="match status" value="1"/>
</dbReference>
<name>A0A7S0BSE5_9RHOD</name>
<evidence type="ECO:0000256" key="7">
    <source>
        <dbReference type="ARBA" id="ARBA00022833"/>
    </source>
</evidence>
<dbReference type="AlphaFoldDB" id="A0A7S0BSE5"/>
<evidence type="ECO:0000256" key="3">
    <source>
        <dbReference type="ARBA" id="ARBA00022722"/>
    </source>
</evidence>
<evidence type="ECO:0000256" key="4">
    <source>
        <dbReference type="ARBA" id="ARBA00022723"/>
    </source>
</evidence>
<evidence type="ECO:0000313" key="8">
    <source>
        <dbReference type="EMBL" id="CAD8401411.1"/>
    </source>
</evidence>
<dbReference type="SUPFAM" id="SSF55486">
    <property type="entry name" value="Metalloproteases ('zincins'), catalytic domain"/>
    <property type="match status" value="1"/>
</dbReference>
<evidence type="ECO:0000256" key="6">
    <source>
        <dbReference type="ARBA" id="ARBA00022801"/>
    </source>
</evidence>
<keyword evidence="6" id="KW-0378">Hydrolase</keyword>
<dbReference type="GO" id="GO:0046872">
    <property type="term" value="F:metal ion binding"/>
    <property type="evidence" value="ECO:0007669"/>
    <property type="project" value="UniProtKB-KW"/>
</dbReference>
<comment type="similarity">
    <text evidence="2">Belongs to the endoribonuclease YbeY family.</text>
</comment>
<keyword evidence="3" id="KW-0540">Nuclease</keyword>
<comment type="cofactor">
    <cofactor evidence="1">
        <name>Zn(2+)</name>
        <dbReference type="ChEBI" id="CHEBI:29105"/>
    </cofactor>
</comment>
<dbReference type="PROSITE" id="PS01306">
    <property type="entry name" value="UPF0054"/>
    <property type="match status" value="1"/>
</dbReference>
<dbReference type="InterPro" id="IPR002036">
    <property type="entry name" value="YbeY"/>
</dbReference>
<keyword evidence="7" id="KW-0862">Zinc</keyword>
<dbReference type="GO" id="GO:0004222">
    <property type="term" value="F:metalloendopeptidase activity"/>
    <property type="evidence" value="ECO:0007669"/>
    <property type="project" value="InterPro"/>
</dbReference>
<proteinExistence type="inferred from homology"/>
<dbReference type="InterPro" id="IPR023091">
    <property type="entry name" value="MetalPrtase_cat_dom_sf_prd"/>
</dbReference>
<sequence>MDLGNACGFVGSLQLDVKLHRSSFREGRCGRGQWYRAHIRARVNMDPIVDVYLDHPNWPNDSTIDMEMQKDTLELLNSPPVTVEHQREISITLCDDPTIRMLNNQHLGKDEVTDVLSFPLAEEIYPEGDESRTAEKLEMLGDVVISLDTAGQQATDRSYELRDELRILLVHGLLHLLGFDHERSDEEYEAMVRAETTLLAEMNWKGPGLVKLAE</sequence>
<protein>
    <submittedName>
        <fullName evidence="8">Uncharacterized protein</fullName>
    </submittedName>
</protein>
<dbReference type="Pfam" id="PF02130">
    <property type="entry name" value="YbeY"/>
    <property type="match status" value="1"/>
</dbReference>
<accession>A0A7S0BSE5</accession>
<keyword evidence="5" id="KW-0255">Endonuclease</keyword>
<evidence type="ECO:0000256" key="2">
    <source>
        <dbReference type="ARBA" id="ARBA00010875"/>
    </source>
</evidence>
<dbReference type="GO" id="GO:0004519">
    <property type="term" value="F:endonuclease activity"/>
    <property type="evidence" value="ECO:0007669"/>
    <property type="project" value="UniProtKB-KW"/>
</dbReference>
<keyword evidence="4" id="KW-0479">Metal-binding</keyword>